<dbReference type="Proteomes" id="UP001344888">
    <property type="component" value="Unassembled WGS sequence"/>
</dbReference>
<evidence type="ECO:0000313" key="2">
    <source>
        <dbReference type="Proteomes" id="UP001344888"/>
    </source>
</evidence>
<dbReference type="RefSeq" id="WP_326122051.1">
    <property type="nucleotide sequence ID" value="NZ_JARSFG010000005.1"/>
</dbReference>
<evidence type="ECO:0000313" key="1">
    <source>
        <dbReference type="EMBL" id="MEC1177623.1"/>
    </source>
</evidence>
<name>A0AAW9NTU7_9BACL</name>
<accession>A0AAW9NTU7</accession>
<protein>
    <submittedName>
        <fullName evidence="1">Uncharacterized protein</fullName>
    </submittedName>
</protein>
<dbReference type="AlphaFoldDB" id="A0AAW9NTU7"/>
<sequence length="62" mass="7184">MSTGFERRVSKLRNKVLGGNTELQKLRERGRELDIPRATQMGEEKLRATIAEKEKQLAEQEE</sequence>
<keyword evidence="2" id="KW-1185">Reference proteome</keyword>
<dbReference type="EMBL" id="JARSFG010000005">
    <property type="protein sequence ID" value="MEC1177623.1"/>
    <property type="molecule type" value="Genomic_DNA"/>
</dbReference>
<reference evidence="1 2" key="1">
    <citation type="submission" date="2023-03" db="EMBL/GenBank/DDBJ databases">
        <title>Bacillus Genome Sequencing.</title>
        <authorList>
            <person name="Dunlap C."/>
        </authorList>
    </citation>
    <scope>NUCLEOTIDE SEQUENCE [LARGE SCALE GENOMIC DNA]</scope>
    <source>
        <strain evidence="1 2">B-59205</strain>
    </source>
</reference>
<comment type="caution">
    <text evidence="1">The sequence shown here is derived from an EMBL/GenBank/DDBJ whole genome shotgun (WGS) entry which is preliminary data.</text>
</comment>
<gene>
    <name evidence="1" type="ORF">P9B03_03930</name>
</gene>
<proteinExistence type="predicted"/>
<organism evidence="1 2">
    <name type="scientific">Metasolibacillus meyeri</name>
    <dbReference type="NCBI Taxonomy" id="1071052"/>
    <lineage>
        <taxon>Bacteria</taxon>
        <taxon>Bacillati</taxon>
        <taxon>Bacillota</taxon>
        <taxon>Bacilli</taxon>
        <taxon>Bacillales</taxon>
        <taxon>Caryophanaceae</taxon>
        <taxon>Metasolibacillus</taxon>
    </lineage>
</organism>